<proteinExistence type="inferred from homology"/>
<dbReference type="GO" id="GO:0015128">
    <property type="term" value="F:gluconate transmembrane transporter activity"/>
    <property type="evidence" value="ECO:0007669"/>
    <property type="project" value="InterPro"/>
</dbReference>
<reference evidence="9 10" key="1">
    <citation type="journal article" date="2016" name="Front. Microbiol.">
        <title>Fuerstia marisgermanicae gen. nov., sp. nov., an Unusual Member of the Phylum Planctomycetes from the German Wadden Sea.</title>
        <authorList>
            <person name="Kohn T."/>
            <person name="Heuer A."/>
            <person name="Jogler M."/>
            <person name="Vollmers J."/>
            <person name="Boedeker C."/>
            <person name="Bunk B."/>
            <person name="Rast P."/>
            <person name="Borchert D."/>
            <person name="Glockner I."/>
            <person name="Freese H.M."/>
            <person name="Klenk H.P."/>
            <person name="Overmann J."/>
            <person name="Kaster A.K."/>
            <person name="Rohde M."/>
            <person name="Wiegand S."/>
            <person name="Jogler C."/>
        </authorList>
    </citation>
    <scope>NUCLEOTIDE SEQUENCE [LARGE SCALE GENOMIC DNA]</scope>
    <source>
        <strain evidence="9 10">NH11</strain>
    </source>
</reference>
<comment type="similarity">
    <text evidence="7">Belongs to the GntP permease family.</text>
</comment>
<dbReference type="KEGG" id="fmr:Fuma_01945"/>
<dbReference type="STRING" id="1891926.Fuma_01945"/>
<dbReference type="GO" id="GO:0005886">
    <property type="term" value="C:plasma membrane"/>
    <property type="evidence" value="ECO:0007669"/>
    <property type="project" value="UniProtKB-SubCell"/>
</dbReference>
<feature type="transmembrane region" description="Helical" evidence="8">
    <location>
        <begin position="387"/>
        <end position="413"/>
    </location>
</feature>
<feature type="transmembrane region" description="Helical" evidence="8">
    <location>
        <begin position="278"/>
        <end position="299"/>
    </location>
</feature>
<accession>A0A1P8WE29</accession>
<name>A0A1P8WE29_9PLAN</name>
<evidence type="ECO:0000256" key="1">
    <source>
        <dbReference type="ARBA" id="ARBA00004651"/>
    </source>
</evidence>
<feature type="transmembrane region" description="Helical" evidence="8">
    <location>
        <begin position="346"/>
        <end position="367"/>
    </location>
</feature>
<keyword evidence="5 8" id="KW-1133">Transmembrane helix</keyword>
<dbReference type="InterPro" id="IPR003474">
    <property type="entry name" value="Glcn_transporter"/>
</dbReference>
<comment type="subcellular location">
    <subcellularLocation>
        <location evidence="1">Cell membrane</location>
        <topology evidence="1">Multi-pass membrane protein</topology>
    </subcellularLocation>
</comment>
<feature type="transmembrane region" description="Helical" evidence="8">
    <location>
        <begin position="203"/>
        <end position="228"/>
    </location>
</feature>
<dbReference type="Proteomes" id="UP000187735">
    <property type="component" value="Chromosome"/>
</dbReference>
<evidence type="ECO:0000256" key="3">
    <source>
        <dbReference type="ARBA" id="ARBA00022475"/>
    </source>
</evidence>
<keyword evidence="2" id="KW-0813">Transport</keyword>
<feature type="transmembrane region" description="Helical" evidence="8">
    <location>
        <begin position="154"/>
        <end position="175"/>
    </location>
</feature>
<dbReference type="PANTHER" id="PTHR30354:SF22">
    <property type="entry name" value="HIGH-AFFINITY GLUCONATE TRANSPORTER"/>
    <property type="match status" value="1"/>
</dbReference>
<dbReference type="Pfam" id="PF02447">
    <property type="entry name" value="GntP_permease"/>
    <property type="match status" value="1"/>
</dbReference>
<dbReference type="RefSeq" id="WP_077023971.1">
    <property type="nucleotide sequence ID" value="NZ_CP017641.1"/>
</dbReference>
<feature type="transmembrane region" description="Helical" evidence="8">
    <location>
        <begin position="489"/>
        <end position="508"/>
    </location>
</feature>
<evidence type="ECO:0000256" key="4">
    <source>
        <dbReference type="ARBA" id="ARBA00022692"/>
    </source>
</evidence>
<evidence type="ECO:0000313" key="9">
    <source>
        <dbReference type="EMBL" id="APZ92335.1"/>
    </source>
</evidence>
<evidence type="ECO:0000313" key="10">
    <source>
        <dbReference type="Proteomes" id="UP000187735"/>
    </source>
</evidence>
<sequence>MTTVFILLTGLAIVIGGILVFRLHAFVALILAGLTVAFLTPSELVIRSGQLEGVVRNADIDSQSLTITVPESLSNVNNLVVAEDPGEGLALRIVATVPDQQPTQRESESDVSYRFEFNDDEEALSEANRKLYLLSSKDAASAANNGKLSFMSRLTTALGSYCGKLAILIVAASIIGRCLLDSGAADRIVKSALNAVGEKNAPAAFAVSGFTLSIPVFFDTVFYLMVPLAKALRLRTGGNYLLYVLSIVAGGTMAHSLVPPTPGPLFIAEAFDVSITAMIFGGSVVGLISASVGMLYAMWINSRNVLSLPDSDGIAEPDRPTELLAADAGEHVAANNDSAPGLLTSLVPILLPILLISLGALVTKTQAVGESTEPTWRFASQPISESLANAITICGEKNFALLISAAFAVVMYVRTKRPSKQAFSAALQDAVTSAGTIILVTAAGGAFGMMMRQTSVAELLEGLPGTSPVMVVVAAFLVTTAVRTAQGSSTVAMITAAGIFGGLVTSGAANVDPLYVALAVGCGSKPISWMNDSGFWVITRMSGMTEKEGLKYITPMTALAGLTGLVVVILGVILFP</sequence>
<keyword evidence="10" id="KW-1185">Reference proteome</keyword>
<keyword evidence="4 8" id="KW-0812">Transmembrane</keyword>
<keyword evidence="3" id="KW-1003">Cell membrane</keyword>
<feature type="transmembrane region" description="Helical" evidence="8">
    <location>
        <begin position="240"/>
        <end position="258"/>
    </location>
</feature>
<feature type="transmembrane region" description="Helical" evidence="8">
    <location>
        <begin position="6"/>
        <end position="39"/>
    </location>
</feature>
<dbReference type="PANTHER" id="PTHR30354">
    <property type="entry name" value="GNT FAMILY GLUCONATE TRANSPORTER"/>
    <property type="match status" value="1"/>
</dbReference>
<evidence type="ECO:0000256" key="7">
    <source>
        <dbReference type="ARBA" id="ARBA00049663"/>
    </source>
</evidence>
<feature type="transmembrane region" description="Helical" evidence="8">
    <location>
        <begin position="425"/>
        <end position="450"/>
    </location>
</feature>
<evidence type="ECO:0000256" key="6">
    <source>
        <dbReference type="ARBA" id="ARBA00023136"/>
    </source>
</evidence>
<dbReference type="EMBL" id="CP017641">
    <property type="protein sequence ID" value="APZ92335.1"/>
    <property type="molecule type" value="Genomic_DNA"/>
</dbReference>
<protein>
    <submittedName>
        <fullName evidence="9">Inner membrane permease YgbN</fullName>
    </submittedName>
</protein>
<feature type="transmembrane region" description="Helical" evidence="8">
    <location>
        <begin position="462"/>
        <end position="482"/>
    </location>
</feature>
<gene>
    <name evidence="9" type="primary">ygbN</name>
    <name evidence="9" type="ORF">Fuma_01945</name>
</gene>
<dbReference type="AlphaFoldDB" id="A0A1P8WE29"/>
<evidence type="ECO:0000256" key="5">
    <source>
        <dbReference type="ARBA" id="ARBA00022989"/>
    </source>
</evidence>
<keyword evidence="6 8" id="KW-0472">Membrane</keyword>
<organism evidence="9 10">
    <name type="scientific">Fuerstiella marisgermanici</name>
    <dbReference type="NCBI Taxonomy" id="1891926"/>
    <lineage>
        <taxon>Bacteria</taxon>
        <taxon>Pseudomonadati</taxon>
        <taxon>Planctomycetota</taxon>
        <taxon>Planctomycetia</taxon>
        <taxon>Planctomycetales</taxon>
        <taxon>Planctomycetaceae</taxon>
        <taxon>Fuerstiella</taxon>
    </lineage>
</organism>
<dbReference type="OrthoDB" id="9787129at2"/>
<feature type="transmembrane region" description="Helical" evidence="8">
    <location>
        <begin position="552"/>
        <end position="575"/>
    </location>
</feature>
<evidence type="ECO:0000256" key="8">
    <source>
        <dbReference type="SAM" id="Phobius"/>
    </source>
</evidence>
<evidence type="ECO:0000256" key="2">
    <source>
        <dbReference type="ARBA" id="ARBA00022448"/>
    </source>
</evidence>